<dbReference type="KEGG" id="mcha:111008843"/>
<dbReference type="PANTHER" id="PTHR47293:SF68">
    <property type="entry name" value="JACALIN-RELATED LECTIN 3"/>
    <property type="match status" value="1"/>
</dbReference>
<dbReference type="InterPro" id="IPR036404">
    <property type="entry name" value="Jacalin-like_lectin_dom_sf"/>
</dbReference>
<name>A0A6J1CA69_MOMCH</name>
<dbReference type="Proteomes" id="UP000504603">
    <property type="component" value="Unplaced"/>
</dbReference>
<accession>A0A6J1CA69</accession>
<dbReference type="OrthoDB" id="1372089at2759"/>
<dbReference type="Gene3D" id="2.100.10.30">
    <property type="entry name" value="Jacalin-like lectin domain"/>
    <property type="match status" value="1"/>
</dbReference>
<keyword evidence="2" id="KW-0430">Lectin</keyword>
<evidence type="ECO:0000259" key="3">
    <source>
        <dbReference type="PROSITE" id="PS51752"/>
    </source>
</evidence>
<evidence type="ECO:0000256" key="2">
    <source>
        <dbReference type="ARBA" id="ARBA00022734"/>
    </source>
</evidence>
<dbReference type="GO" id="GO:0030246">
    <property type="term" value="F:carbohydrate binding"/>
    <property type="evidence" value="ECO:0007669"/>
    <property type="project" value="UniProtKB-KW"/>
</dbReference>
<dbReference type="PANTHER" id="PTHR47293">
    <property type="entry name" value="JACALIN-RELATED LECTIN 3"/>
    <property type="match status" value="1"/>
</dbReference>
<comment type="similarity">
    <text evidence="1">Belongs to the jacalin lectin family.</text>
</comment>
<gene>
    <name evidence="5" type="primary">LOC111008843</name>
</gene>
<dbReference type="PROSITE" id="PS51752">
    <property type="entry name" value="JACALIN_LECTIN"/>
    <property type="match status" value="1"/>
</dbReference>
<evidence type="ECO:0000256" key="1">
    <source>
        <dbReference type="ARBA" id="ARBA00006568"/>
    </source>
</evidence>
<keyword evidence="4" id="KW-1185">Reference proteome</keyword>
<dbReference type="AlphaFoldDB" id="A0A6J1CA69"/>
<evidence type="ECO:0000313" key="5">
    <source>
        <dbReference type="RefSeq" id="XP_022137378.1"/>
    </source>
</evidence>
<evidence type="ECO:0000313" key="4">
    <source>
        <dbReference type="Proteomes" id="UP000504603"/>
    </source>
</evidence>
<dbReference type="Pfam" id="PF01419">
    <property type="entry name" value="Jacalin"/>
    <property type="match status" value="1"/>
</dbReference>
<proteinExistence type="inferred from homology"/>
<dbReference type="RefSeq" id="XP_022137378.1">
    <property type="nucleotide sequence ID" value="XM_022281686.1"/>
</dbReference>
<feature type="domain" description="Jacalin-type lectin" evidence="3">
    <location>
        <begin position="21"/>
        <end position="83"/>
    </location>
</feature>
<dbReference type="GeneID" id="111008843"/>
<organism evidence="4 5">
    <name type="scientific">Momordica charantia</name>
    <name type="common">Bitter gourd</name>
    <name type="synonym">Balsam pear</name>
    <dbReference type="NCBI Taxonomy" id="3673"/>
    <lineage>
        <taxon>Eukaryota</taxon>
        <taxon>Viridiplantae</taxon>
        <taxon>Streptophyta</taxon>
        <taxon>Embryophyta</taxon>
        <taxon>Tracheophyta</taxon>
        <taxon>Spermatophyta</taxon>
        <taxon>Magnoliopsida</taxon>
        <taxon>eudicotyledons</taxon>
        <taxon>Gunneridae</taxon>
        <taxon>Pentapetalae</taxon>
        <taxon>rosids</taxon>
        <taxon>fabids</taxon>
        <taxon>Cucurbitales</taxon>
        <taxon>Cucurbitaceae</taxon>
        <taxon>Momordiceae</taxon>
        <taxon>Momordica</taxon>
    </lineage>
</organism>
<dbReference type="SUPFAM" id="SSF51101">
    <property type="entry name" value="Mannose-binding lectins"/>
    <property type="match status" value="1"/>
</dbReference>
<dbReference type="InterPro" id="IPR001229">
    <property type="entry name" value="Jacalin-like_lectin_dom"/>
</dbReference>
<reference evidence="5" key="1">
    <citation type="submission" date="2025-08" db="UniProtKB">
        <authorList>
            <consortium name="RefSeq"/>
        </authorList>
    </citation>
    <scope>IDENTIFICATION</scope>
    <source>
        <strain evidence="5">OHB3-1</strain>
    </source>
</reference>
<protein>
    <submittedName>
        <fullName evidence="5">Jacalin-related lectin 3</fullName>
    </submittedName>
</protein>
<sequence>MARYRKPVLRIKDEDDVGKKAMSLGQHGGAGGFLWDDGVFSSIKQLVINHGRCVDSIRTEYDDNGSSIWSRRHGGNGGLRSEC</sequence>